<feature type="transmembrane region" description="Helical" evidence="2">
    <location>
        <begin position="27"/>
        <end position="46"/>
    </location>
</feature>
<protein>
    <submittedName>
        <fullName evidence="3">Uncharacterized protein</fullName>
    </submittedName>
</protein>
<feature type="compositionally biased region" description="Basic and acidic residues" evidence="1">
    <location>
        <begin position="61"/>
        <end position="72"/>
    </location>
</feature>
<keyword evidence="2" id="KW-1133">Transmembrane helix</keyword>
<reference evidence="4" key="1">
    <citation type="submission" date="2016-10" db="EMBL/GenBank/DDBJ databases">
        <authorList>
            <person name="Varghese N."/>
            <person name="Submissions S."/>
        </authorList>
    </citation>
    <scope>NUCLEOTIDE SEQUENCE [LARGE SCALE GENOMIC DNA]</scope>
    <source>
        <strain evidence="4">BL9</strain>
    </source>
</reference>
<dbReference type="RefSeq" id="WP_090916944.1">
    <property type="nucleotide sequence ID" value="NZ_FMVM01000003.1"/>
</dbReference>
<proteinExistence type="predicted"/>
<dbReference type="AlphaFoldDB" id="A0A1G5EA72"/>
<feature type="region of interest" description="Disordered" evidence="1">
    <location>
        <begin position="56"/>
        <end position="106"/>
    </location>
</feature>
<feature type="compositionally biased region" description="Polar residues" evidence="1">
    <location>
        <begin position="73"/>
        <end position="87"/>
    </location>
</feature>
<keyword evidence="2" id="KW-0812">Transmembrane</keyword>
<dbReference type="EMBL" id="FMVM01000003">
    <property type="protein sequence ID" value="SCY23600.1"/>
    <property type="molecule type" value="Genomic_DNA"/>
</dbReference>
<organism evidence="3 4">
    <name type="scientific">Paenibacillus polysaccharolyticus</name>
    <dbReference type="NCBI Taxonomy" id="582692"/>
    <lineage>
        <taxon>Bacteria</taxon>
        <taxon>Bacillati</taxon>
        <taxon>Bacillota</taxon>
        <taxon>Bacilli</taxon>
        <taxon>Bacillales</taxon>
        <taxon>Paenibacillaceae</taxon>
        <taxon>Paenibacillus</taxon>
    </lineage>
</organism>
<gene>
    <name evidence="3" type="ORF">SAMN05720606_103211</name>
</gene>
<evidence type="ECO:0000313" key="3">
    <source>
        <dbReference type="EMBL" id="SCY23600.1"/>
    </source>
</evidence>
<keyword evidence="2" id="KW-0472">Membrane</keyword>
<dbReference type="STRING" id="582692.SAMN05720606_103211"/>
<dbReference type="Proteomes" id="UP000198538">
    <property type="component" value="Unassembled WGS sequence"/>
</dbReference>
<sequence length="140" mass="16078">MRKFFGILLIIFAIVQAIAFMDTENGTIWAFILVEFIVIFSAIQLLKKKKVPQKKLYGGDYRSDLGRDHENGDSYSNSSYTEININSDKYDKEDEEQREEKVEEAPRQVSVTCSGCGAKVKVYRKQFTDCEYCGTTMRTS</sequence>
<evidence type="ECO:0000313" key="4">
    <source>
        <dbReference type="Proteomes" id="UP000198538"/>
    </source>
</evidence>
<keyword evidence="4" id="KW-1185">Reference proteome</keyword>
<evidence type="ECO:0000256" key="1">
    <source>
        <dbReference type="SAM" id="MobiDB-lite"/>
    </source>
</evidence>
<evidence type="ECO:0000256" key="2">
    <source>
        <dbReference type="SAM" id="Phobius"/>
    </source>
</evidence>
<name>A0A1G5EA72_9BACL</name>
<accession>A0A1G5EA72</accession>